<evidence type="ECO:0000256" key="4">
    <source>
        <dbReference type="ARBA" id="ARBA00022692"/>
    </source>
</evidence>
<dbReference type="GO" id="GO:0006508">
    <property type="term" value="P:proteolysis"/>
    <property type="evidence" value="ECO:0007669"/>
    <property type="project" value="InterPro"/>
</dbReference>
<dbReference type="Proteomes" id="UP000036780">
    <property type="component" value="Unassembled WGS sequence"/>
</dbReference>
<evidence type="ECO:0000256" key="2">
    <source>
        <dbReference type="ARBA" id="ARBA00004141"/>
    </source>
</evidence>
<keyword evidence="6 7" id="KW-0472">Membrane</keyword>
<dbReference type="AlphaFoldDB" id="A0A0L0QQB7"/>
<evidence type="ECO:0000256" key="1">
    <source>
        <dbReference type="ARBA" id="ARBA00001947"/>
    </source>
</evidence>
<gene>
    <name evidence="9" type="ORF">AFK71_18750</name>
</gene>
<dbReference type="RefSeq" id="WP_050352988.1">
    <property type="nucleotide sequence ID" value="NZ_CP073011.1"/>
</dbReference>
<reference evidence="10" key="1">
    <citation type="submission" date="2015-07" db="EMBL/GenBank/DDBJ databases">
        <title>Fjat-10053 dsm26.</title>
        <authorList>
            <person name="Liu B."/>
            <person name="Wang J."/>
            <person name="Zhu Y."/>
            <person name="Liu G."/>
            <person name="Chen Q."/>
            <person name="Chen Z."/>
            <person name="Lan J."/>
            <person name="Che J."/>
            <person name="Ge C."/>
            <person name="Shi H."/>
            <person name="Pan Z."/>
            <person name="Liu X."/>
        </authorList>
    </citation>
    <scope>NUCLEOTIDE SEQUENCE [LARGE SCALE GENOMIC DNA]</scope>
    <source>
        <strain evidence="10">DSM 26</strain>
    </source>
</reference>
<comment type="cofactor">
    <cofactor evidence="1">
        <name>Zn(2+)</name>
        <dbReference type="ChEBI" id="CHEBI:29105"/>
    </cofactor>
</comment>
<feature type="transmembrane region" description="Helical" evidence="7">
    <location>
        <begin position="146"/>
        <end position="166"/>
    </location>
</feature>
<dbReference type="PATRIC" id="fig|1473.5.peg.2489"/>
<evidence type="ECO:0000256" key="3">
    <source>
        <dbReference type="ARBA" id="ARBA00007931"/>
    </source>
</evidence>
<dbReference type="GO" id="GO:0016020">
    <property type="term" value="C:membrane"/>
    <property type="evidence" value="ECO:0007669"/>
    <property type="project" value="UniProtKB-SubCell"/>
</dbReference>
<keyword evidence="4 7" id="KW-0812">Transmembrane</keyword>
<comment type="similarity">
    <text evidence="3">Belongs to the peptidase M50B family.</text>
</comment>
<organism evidence="9 10">
    <name type="scientific">Virgibacillus pantothenticus</name>
    <dbReference type="NCBI Taxonomy" id="1473"/>
    <lineage>
        <taxon>Bacteria</taxon>
        <taxon>Bacillati</taxon>
        <taxon>Bacillota</taxon>
        <taxon>Bacilli</taxon>
        <taxon>Bacillales</taxon>
        <taxon>Bacillaceae</taxon>
        <taxon>Virgibacillus</taxon>
    </lineage>
</organism>
<feature type="transmembrane region" description="Helical" evidence="7">
    <location>
        <begin position="36"/>
        <end position="56"/>
    </location>
</feature>
<accession>A0A0L0QQB7</accession>
<dbReference type="EMBL" id="LGTO01000007">
    <property type="protein sequence ID" value="KNE20413.1"/>
    <property type="molecule type" value="Genomic_DNA"/>
</dbReference>
<sequence length="189" mass="21499">MFTFSRKPAVIVFFLLQTAGDGPQLNEALLYAEVEMMHAFLLFYLIVFVAPISILCHEFGHAVAAWFFRAEKVYISIGAGTVKKIINVGRFHFTIAPLFFAGGMATSVRQPDYTRREKLLITAAGPLFSSLIAIMFWGISQIASSFFIHLFMWFNLWIAVVNLIPFQWNEKQTDGRIILQLLLNSNIKK</sequence>
<evidence type="ECO:0000313" key="9">
    <source>
        <dbReference type="EMBL" id="KNE20413.1"/>
    </source>
</evidence>
<protein>
    <recommendedName>
        <fullName evidence="8">Peptidase M50 domain-containing protein</fullName>
    </recommendedName>
</protein>
<keyword evidence="10" id="KW-1185">Reference proteome</keyword>
<comment type="caution">
    <text evidence="9">The sequence shown here is derived from an EMBL/GenBank/DDBJ whole genome shotgun (WGS) entry which is preliminary data.</text>
</comment>
<proteinExistence type="inferred from homology"/>
<evidence type="ECO:0000313" key="10">
    <source>
        <dbReference type="Proteomes" id="UP000036780"/>
    </source>
</evidence>
<name>A0A0L0QQB7_VIRPA</name>
<dbReference type="InterPro" id="IPR008915">
    <property type="entry name" value="Peptidase_M50"/>
</dbReference>
<dbReference type="Pfam" id="PF02163">
    <property type="entry name" value="Peptidase_M50"/>
    <property type="match status" value="1"/>
</dbReference>
<comment type="subcellular location">
    <subcellularLocation>
        <location evidence="2">Membrane</location>
        <topology evidence="2">Multi-pass membrane protein</topology>
    </subcellularLocation>
</comment>
<evidence type="ECO:0000256" key="5">
    <source>
        <dbReference type="ARBA" id="ARBA00022989"/>
    </source>
</evidence>
<feature type="transmembrane region" description="Helical" evidence="7">
    <location>
        <begin position="119"/>
        <end position="140"/>
    </location>
</feature>
<evidence type="ECO:0000259" key="8">
    <source>
        <dbReference type="Pfam" id="PF02163"/>
    </source>
</evidence>
<evidence type="ECO:0000256" key="6">
    <source>
        <dbReference type="ARBA" id="ARBA00023136"/>
    </source>
</evidence>
<evidence type="ECO:0000256" key="7">
    <source>
        <dbReference type="SAM" id="Phobius"/>
    </source>
</evidence>
<dbReference type="GeneID" id="66870423"/>
<feature type="domain" description="Peptidase M50" evidence="8">
    <location>
        <begin position="52"/>
        <end position="140"/>
    </location>
</feature>
<keyword evidence="5 7" id="KW-1133">Transmembrane helix</keyword>